<feature type="transmembrane region" description="Helical" evidence="1">
    <location>
        <begin position="59"/>
        <end position="76"/>
    </location>
</feature>
<proteinExistence type="predicted"/>
<feature type="transmembrane region" description="Helical" evidence="1">
    <location>
        <begin position="12"/>
        <end position="29"/>
    </location>
</feature>
<evidence type="ECO:0000256" key="1">
    <source>
        <dbReference type="SAM" id="Phobius"/>
    </source>
</evidence>
<name>A0A7C2ANX9_UNCW3</name>
<gene>
    <name evidence="3" type="ORF">ENP62_01410</name>
    <name evidence="2" type="ORF">ENP94_06365</name>
    <name evidence="4" type="ORF">ENS16_00090</name>
</gene>
<dbReference type="AlphaFoldDB" id="A0A7C2ANX9"/>
<accession>A0A7C2ANX9</accession>
<organism evidence="3">
    <name type="scientific">candidate division WOR-3 bacterium</name>
    <dbReference type="NCBI Taxonomy" id="2052148"/>
    <lineage>
        <taxon>Bacteria</taxon>
        <taxon>Bacteria division WOR-3</taxon>
    </lineage>
</organism>
<keyword evidence="1" id="KW-1133">Transmembrane helix</keyword>
<dbReference type="EMBL" id="DSKA01000108">
    <property type="protein sequence ID" value="HEE18194.1"/>
    <property type="molecule type" value="Genomic_DNA"/>
</dbReference>
<evidence type="ECO:0000313" key="3">
    <source>
        <dbReference type="EMBL" id="HEE18194.1"/>
    </source>
</evidence>
<feature type="transmembrane region" description="Helical" evidence="1">
    <location>
        <begin position="150"/>
        <end position="173"/>
    </location>
</feature>
<keyword evidence="1" id="KW-0472">Membrane</keyword>
<keyword evidence="1" id="KW-0812">Transmembrane</keyword>
<comment type="caution">
    <text evidence="3">The sequence shown here is derived from an EMBL/GenBank/DDBJ whole genome shotgun (WGS) entry which is preliminary data.</text>
</comment>
<dbReference type="EMBL" id="DSTU01000001">
    <property type="protein sequence ID" value="HFJ53083.1"/>
    <property type="molecule type" value="Genomic_DNA"/>
</dbReference>
<feature type="transmembrane region" description="Helical" evidence="1">
    <location>
        <begin position="35"/>
        <end position="52"/>
    </location>
</feature>
<dbReference type="EMBL" id="DSLG01000007">
    <property type="protein sequence ID" value="HEA87614.1"/>
    <property type="molecule type" value="Genomic_DNA"/>
</dbReference>
<evidence type="ECO:0000313" key="2">
    <source>
        <dbReference type="EMBL" id="HEA87614.1"/>
    </source>
</evidence>
<feature type="transmembrane region" description="Helical" evidence="1">
    <location>
        <begin position="88"/>
        <end position="106"/>
    </location>
</feature>
<feature type="transmembrane region" description="Helical" evidence="1">
    <location>
        <begin position="118"/>
        <end position="138"/>
    </location>
</feature>
<evidence type="ECO:0000313" key="4">
    <source>
        <dbReference type="EMBL" id="HFJ53083.1"/>
    </source>
</evidence>
<protein>
    <submittedName>
        <fullName evidence="3">Uncharacterized protein</fullName>
    </submittedName>
</protein>
<sequence>MSSSLRESLYTLGYMLSGAVAGWLNWRLVPFGTRMPVLPFLAVGIAGGLIYAGMRLRGFGFGLMMVLLLFFVQLALTPPLRLGSIVRAAMWAFPVGSSFLLSALLFKLLNRFRPGRFLLMALFVGLGYVLVAVLFRLRLHQSTELGGLKWQFLAGALLGGVLGALIEMLEYLFPPERYHRQQFILPG</sequence>
<reference evidence="3" key="1">
    <citation type="journal article" date="2020" name="mSystems">
        <title>Genome- and Community-Level Interaction Insights into Carbon Utilization and Element Cycling Functions of Hydrothermarchaeota in Hydrothermal Sediment.</title>
        <authorList>
            <person name="Zhou Z."/>
            <person name="Liu Y."/>
            <person name="Xu W."/>
            <person name="Pan J."/>
            <person name="Luo Z.H."/>
            <person name="Li M."/>
        </authorList>
    </citation>
    <scope>NUCLEOTIDE SEQUENCE [LARGE SCALE GENOMIC DNA]</scope>
    <source>
        <strain evidence="3">SpSt-236</strain>
        <strain evidence="2">SpSt-265</strain>
        <strain evidence="4">SpSt-465</strain>
    </source>
</reference>